<evidence type="ECO:0000313" key="5">
    <source>
        <dbReference type="EMBL" id="QEI08980.1"/>
    </source>
</evidence>
<dbReference type="InterPro" id="IPR013656">
    <property type="entry name" value="PAS_4"/>
</dbReference>
<dbReference type="RefSeq" id="WP_148818651.1">
    <property type="nucleotide sequence ID" value="NZ_CP043046.1"/>
</dbReference>
<dbReference type="PANTHER" id="PTHR24422">
    <property type="entry name" value="CHEMOTAXIS PROTEIN METHYLTRANSFERASE"/>
    <property type="match status" value="1"/>
</dbReference>
<dbReference type="InterPro" id="IPR035965">
    <property type="entry name" value="PAS-like_dom_sf"/>
</dbReference>
<dbReference type="EMBL" id="CP043046">
    <property type="protein sequence ID" value="QEI08980.1"/>
    <property type="molecule type" value="Genomic_DNA"/>
</dbReference>
<dbReference type="AlphaFoldDB" id="A0A5C0B6D4"/>
<dbReference type="PROSITE" id="PS50112">
    <property type="entry name" value="PAS"/>
    <property type="match status" value="1"/>
</dbReference>
<dbReference type="Gene3D" id="3.30.450.20">
    <property type="entry name" value="PAS domain"/>
    <property type="match status" value="2"/>
</dbReference>
<sequence length="438" mass="48038">MFNTQLKSTLLATQTRNAALEASLDAVSNTMAMIEFAPDGTILDANSLFLDVMGYTLPEVQGHHHRMLCETSYTSSAAYTDFWRRLAAGESFSDQFMRLAKNGSERWLEASYMPVRDAEGRITRIEKIATDITRRVREADKQASLGNAINRSLAMIEFDLQGHVLEANDNFLSTMGYRLDEIVGKHHRMFCEASEADSAPYRAFWAQLNRGEFVAGRFKRLDRSGKTVWLRATYNPLFDAKDRLYGVIKLATDVTEQTLQREAESQAALLAYVTAQQTDKIAQQGSTVVQQTVSVVQGIADELQGMAQNISALSEQSDRISAIVQSIRGIADQTNLLALNAAIEAARAGEHGRGFAVVADEVRNLAARTSQATVEIVDVVKQNHALAQQAVARMQVTRDKAAEGVGLATDAGGVIMEIHDGAQKVVSAIGQFSDTLKE</sequence>
<dbReference type="SMART" id="SM00091">
    <property type="entry name" value="PAS"/>
    <property type="match status" value="2"/>
</dbReference>
<dbReference type="OrthoDB" id="9806477at2"/>
<dbReference type="GO" id="GO:0007165">
    <property type="term" value="P:signal transduction"/>
    <property type="evidence" value="ECO:0007669"/>
    <property type="project" value="UniProtKB-KW"/>
</dbReference>
<evidence type="ECO:0000259" key="2">
    <source>
        <dbReference type="PROSITE" id="PS50111"/>
    </source>
</evidence>
<organism evidence="5 6">
    <name type="scientific">Pigmentiphaga aceris</name>
    <dbReference type="NCBI Taxonomy" id="1940612"/>
    <lineage>
        <taxon>Bacteria</taxon>
        <taxon>Pseudomonadati</taxon>
        <taxon>Pseudomonadota</taxon>
        <taxon>Betaproteobacteria</taxon>
        <taxon>Burkholderiales</taxon>
        <taxon>Alcaligenaceae</taxon>
        <taxon>Pigmentiphaga</taxon>
    </lineage>
</organism>
<dbReference type="Pfam" id="PF00015">
    <property type="entry name" value="MCPsignal"/>
    <property type="match status" value="1"/>
</dbReference>
<dbReference type="PROSITE" id="PS50113">
    <property type="entry name" value="PAC"/>
    <property type="match status" value="2"/>
</dbReference>
<dbReference type="NCBIfam" id="TIGR00229">
    <property type="entry name" value="sensory_box"/>
    <property type="match status" value="2"/>
</dbReference>
<gene>
    <name evidence="5" type="ORF">FXN63_26370</name>
</gene>
<evidence type="ECO:0000259" key="4">
    <source>
        <dbReference type="PROSITE" id="PS50113"/>
    </source>
</evidence>
<dbReference type="PANTHER" id="PTHR24422:SF10">
    <property type="entry name" value="CHEMOTAXIS PROTEIN METHYLTRANSFERASE 2"/>
    <property type="match status" value="1"/>
</dbReference>
<keyword evidence="1" id="KW-0807">Transducer</keyword>
<protein>
    <submittedName>
        <fullName evidence="5">PAS domain S-box protein</fullName>
    </submittedName>
</protein>
<dbReference type="Gene3D" id="1.10.287.950">
    <property type="entry name" value="Methyl-accepting chemotaxis protein"/>
    <property type="match status" value="1"/>
</dbReference>
<feature type="domain" description="PAC" evidence="4">
    <location>
        <begin position="90"/>
        <end position="144"/>
    </location>
</feature>
<feature type="domain" description="PAC" evidence="4">
    <location>
        <begin position="212"/>
        <end position="266"/>
    </location>
</feature>
<dbReference type="InterPro" id="IPR001610">
    <property type="entry name" value="PAC"/>
</dbReference>
<dbReference type="PROSITE" id="PS50111">
    <property type="entry name" value="CHEMOTAXIS_TRANSDUC_2"/>
    <property type="match status" value="1"/>
</dbReference>
<accession>A0A5C0B6D4</accession>
<reference evidence="5 6" key="1">
    <citation type="submission" date="2019-08" db="EMBL/GenBank/DDBJ databases">
        <title>Amphibian skin-associated Pigmentiphaga: genome sequence and occurrence across geography and hosts.</title>
        <authorList>
            <person name="Bletz M.C."/>
            <person name="Bunk B."/>
            <person name="Sproeer C."/>
            <person name="Biwer P."/>
            <person name="Reiter S."/>
            <person name="Rabemananjara F.C.E."/>
            <person name="Schulz S."/>
            <person name="Overmann J."/>
            <person name="Vences M."/>
        </authorList>
    </citation>
    <scope>NUCLEOTIDE SEQUENCE [LARGE SCALE GENOMIC DNA]</scope>
    <source>
        <strain evidence="5 6">Mada1488</strain>
    </source>
</reference>
<dbReference type="SUPFAM" id="SSF55785">
    <property type="entry name" value="PYP-like sensor domain (PAS domain)"/>
    <property type="match status" value="2"/>
</dbReference>
<dbReference type="GO" id="GO:0016020">
    <property type="term" value="C:membrane"/>
    <property type="evidence" value="ECO:0007669"/>
    <property type="project" value="InterPro"/>
</dbReference>
<dbReference type="InterPro" id="IPR000700">
    <property type="entry name" value="PAS-assoc_C"/>
</dbReference>
<evidence type="ECO:0000256" key="1">
    <source>
        <dbReference type="PROSITE-ProRule" id="PRU00284"/>
    </source>
</evidence>
<dbReference type="KEGG" id="pacr:FXN63_26370"/>
<keyword evidence="6" id="KW-1185">Reference proteome</keyword>
<dbReference type="SMART" id="SM00086">
    <property type="entry name" value="PAC"/>
    <property type="match status" value="2"/>
</dbReference>
<dbReference type="Pfam" id="PF08448">
    <property type="entry name" value="PAS_4"/>
    <property type="match status" value="2"/>
</dbReference>
<dbReference type="InterPro" id="IPR000014">
    <property type="entry name" value="PAS"/>
</dbReference>
<evidence type="ECO:0000259" key="3">
    <source>
        <dbReference type="PROSITE" id="PS50112"/>
    </source>
</evidence>
<dbReference type="CDD" id="cd00130">
    <property type="entry name" value="PAS"/>
    <property type="match status" value="2"/>
</dbReference>
<dbReference type="Proteomes" id="UP000325161">
    <property type="component" value="Chromosome"/>
</dbReference>
<feature type="domain" description="PAS" evidence="3">
    <location>
        <begin position="155"/>
        <end position="185"/>
    </location>
</feature>
<feature type="domain" description="Methyl-accepting transducer" evidence="2">
    <location>
        <begin position="240"/>
        <end position="438"/>
    </location>
</feature>
<dbReference type="InterPro" id="IPR050903">
    <property type="entry name" value="Bact_Chemotaxis_MeTrfase"/>
</dbReference>
<dbReference type="SMART" id="SM00283">
    <property type="entry name" value="MA"/>
    <property type="match status" value="1"/>
</dbReference>
<evidence type="ECO:0000313" key="6">
    <source>
        <dbReference type="Proteomes" id="UP000325161"/>
    </source>
</evidence>
<dbReference type="InterPro" id="IPR004089">
    <property type="entry name" value="MCPsignal_dom"/>
</dbReference>
<proteinExistence type="predicted"/>
<dbReference type="SUPFAM" id="SSF58104">
    <property type="entry name" value="Methyl-accepting chemotaxis protein (MCP) signaling domain"/>
    <property type="match status" value="1"/>
</dbReference>
<name>A0A5C0B6D4_9BURK</name>